<reference evidence="14 15" key="1">
    <citation type="submission" date="2016-12" db="EMBL/GenBank/DDBJ databases">
        <title>The new phylogeny of genus Mycobacterium.</title>
        <authorList>
            <person name="Tortoli E."/>
            <person name="Trovato A."/>
            <person name="Cirillo D.M."/>
        </authorList>
    </citation>
    <scope>NUCLEOTIDE SEQUENCE [LARGE SCALE GENOMIC DNA]</scope>
    <source>
        <strain evidence="14 15">CCUG 66554</strain>
    </source>
</reference>
<dbReference type="InterPro" id="IPR052058">
    <property type="entry name" value="Alcohol_O-acetyltransferase"/>
</dbReference>
<dbReference type="Gene3D" id="3.30.559.10">
    <property type="entry name" value="Chloramphenicol acetyltransferase-like domain"/>
    <property type="match status" value="1"/>
</dbReference>
<comment type="catalytic activity">
    <reaction evidence="3">
        <text>2 a mycocerosyl-[mycocerosic acid synthase] + a phthiodiolone = a dimycocerosyl phthiodiolone + 2 holo-[mycocerosic acid synthase].</text>
        <dbReference type="EC" id="2.3.1.282"/>
    </reaction>
</comment>
<gene>
    <name evidence="14" type="ORF">BST43_09745</name>
</gene>
<evidence type="ECO:0000256" key="1">
    <source>
        <dbReference type="ARBA" id="ARBA00000026"/>
    </source>
</evidence>
<comment type="catalytic activity">
    <reaction evidence="1">
        <text>2 a mycocerosyl-[mycocerosic acid synthase] + a phthiocerol = a dimycocerosyl phthiocerol + 2 holo-[mycocerosic acid synthase].</text>
        <dbReference type="EC" id="2.3.1.282"/>
    </reaction>
</comment>
<comment type="similarity">
    <text evidence="4">Belongs to the acyltransferase PapA5 family.</text>
</comment>
<evidence type="ECO:0000256" key="11">
    <source>
        <dbReference type="ARBA" id="ARBA00032317"/>
    </source>
</evidence>
<dbReference type="EC" id="2.3.1.282" evidence="5"/>
<evidence type="ECO:0000259" key="13">
    <source>
        <dbReference type="Pfam" id="PF16911"/>
    </source>
</evidence>
<evidence type="ECO:0000256" key="6">
    <source>
        <dbReference type="ARBA" id="ARBA00013449"/>
    </source>
</evidence>
<organism evidence="14 15">
    <name type="scientific">Mycobacteroides saopaulense</name>
    <dbReference type="NCBI Taxonomy" id="1578165"/>
    <lineage>
        <taxon>Bacteria</taxon>
        <taxon>Bacillati</taxon>
        <taxon>Actinomycetota</taxon>
        <taxon>Actinomycetes</taxon>
        <taxon>Mycobacteriales</taxon>
        <taxon>Mycobacteriaceae</taxon>
        <taxon>Mycobacteroides</taxon>
    </lineage>
</organism>
<evidence type="ECO:0000256" key="2">
    <source>
        <dbReference type="ARBA" id="ARBA00000625"/>
    </source>
</evidence>
<dbReference type="GO" id="GO:0016746">
    <property type="term" value="F:acyltransferase activity"/>
    <property type="evidence" value="ECO:0007669"/>
    <property type="project" value="UniProtKB-KW"/>
</dbReference>
<proteinExistence type="inferred from homology"/>
<evidence type="ECO:0000313" key="15">
    <source>
        <dbReference type="Proteomes" id="UP000192434"/>
    </source>
</evidence>
<feature type="domain" description="Phthiocerol/phthiodiolone dimycocerosyl transferase C-terminal" evidence="13">
    <location>
        <begin position="200"/>
        <end position="410"/>
    </location>
</feature>
<comment type="caution">
    <text evidence="14">The sequence shown here is derived from an EMBL/GenBank/DDBJ whole genome shotgun (WGS) entry which is preliminary data.</text>
</comment>
<evidence type="ECO:0000313" key="14">
    <source>
        <dbReference type="EMBL" id="ORB58669.1"/>
    </source>
</evidence>
<evidence type="ECO:0000256" key="8">
    <source>
        <dbReference type="ARBA" id="ARBA00022679"/>
    </source>
</evidence>
<keyword evidence="8" id="KW-0808">Transferase</keyword>
<dbReference type="PANTHER" id="PTHR28037">
    <property type="entry name" value="ALCOHOL O-ACETYLTRANSFERASE 1-RELATED"/>
    <property type="match status" value="1"/>
</dbReference>
<evidence type="ECO:0000256" key="3">
    <source>
        <dbReference type="ARBA" id="ARBA00001907"/>
    </source>
</evidence>
<evidence type="ECO:0000256" key="5">
    <source>
        <dbReference type="ARBA" id="ARBA00012866"/>
    </source>
</evidence>
<name>A0A1X0J8G8_9MYCO</name>
<comment type="catalytic activity">
    <reaction evidence="2">
        <text>2 a mycocerosyl-[mycocerosic acid synthase] + a phenolphthiocerol = a dimycocerosyl phenolphthiocerol + 2 holo-[mycocerosic acid synthase].</text>
        <dbReference type="EC" id="2.3.1.282"/>
    </reaction>
</comment>
<sequence>MPELPPRVLAPSESVFVVSGATVAQHCYGTGVLNETALEDALAGLVDKYPLLGGRIHMSRRGFELRFAPRRRPAAVFLDVGAADIEDYPMAGKSALPIGQVCSLRVCRSGDKFRVTLLLHHAIADADAALAYFHDFWTLYTERMRTSGNRGRQLVAAHPIPASSETLLRARGYAESASRQVMDLRPAYRGPESIWSALRPRRAERARIHLSVEQTDRLLEIGRTHGITLNGLVSAALALAEREMSGKDRLSVAISSFVNLRGRIDPPVAPTGGTNVLGIAEMILDVDRRSDVLDLARQVIADIRDGLETTRIHQTVFVRSGDVRRALALARRYFLLVPAGGLVPTFTAIQITNWGRVSEFTTPDGVDINDFRCGVELHAVSAFIATRGLAMVEGRIYFVTSYNGRLSIDFTKLTAGGGAVRRIEQILQFEIEKLIPATVFD</sequence>
<dbReference type="EMBL" id="MVII01000010">
    <property type="protein sequence ID" value="ORB58669.1"/>
    <property type="molecule type" value="Genomic_DNA"/>
</dbReference>
<dbReference type="AlphaFoldDB" id="A0A1X0J8G8"/>
<keyword evidence="9" id="KW-0012">Acyltransferase</keyword>
<keyword evidence="7" id="KW-0443">Lipid metabolism</keyword>
<dbReference type="SUPFAM" id="SSF52777">
    <property type="entry name" value="CoA-dependent acyltransferases"/>
    <property type="match status" value="2"/>
</dbReference>
<dbReference type="Pfam" id="PF16911">
    <property type="entry name" value="PapA_C"/>
    <property type="match status" value="1"/>
</dbReference>
<dbReference type="InterPro" id="IPR031641">
    <property type="entry name" value="PapA_C"/>
</dbReference>
<evidence type="ECO:0000256" key="9">
    <source>
        <dbReference type="ARBA" id="ARBA00023315"/>
    </source>
</evidence>
<protein>
    <recommendedName>
        <fullName evidence="6">Phthiocerol/phthiodiolone dimycocerosyl transferase</fullName>
        <ecNumber evidence="5">2.3.1.282</ecNumber>
    </recommendedName>
    <alternativeName>
        <fullName evidence="12">Acyltransferase PapA5</fullName>
    </alternativeName>
    <alternativeName>
        <fullName evidence="10">Phthiocerol/phthiodiolone O-acyltransferase</fullName>
    </alternativeName>
    <alternativeName>
        <fullName evidence="11">Polyketide synthase-associated protein A5</fullName>
    </alternativeName>
</protein>
<dbReference type="PANTHER" id="PTHR28037:SF1">
    <property type="entry name" value="ALCOHOL O-ACETYLTRANSFERASE 1-RELATED"/>
    <property type="match status" value="1"/>
</dbReference>
<dbReference type="Proteomes" id="UP000192434">
    <property type="component" value="Unassembled WGS sequence"/>
</dbReference>
<dbReference type="InterPro" id="IPR023213">
    <property type="entry name" value="CAT-like_dom_sf"/>
</dbReference>
<evidence type="ECO:0000256" key="12">
    <source>
        <dbReference type="ARBA" id="ARBA00033407"/>
    </source>
</evidence>
<evidence type="ECO:0000256" key="4">
    <source>
        <dbReference type="ARBA" id="ARBA00006558"/>
    </source>
</evidence>
<dbReference type="OrthoDB" id="3318646at2"/>
<evidence type="ECO:0000256" key="10">
    <source>
        <dbReference type="ARBA" id="ARBA00030465"/>
    </source>
</evidence>
<evidence type="ECO:0000256" key="7">
    <source>
        <dbReference type="ARBA" id="ARBA00022516"/>
    </source>
</evidence>
<dbReference type="Gene3D" id="3.30.559.30">
    <property type="entry name" value="Nonribosomal peptide synthetase, condensation domain"/>
    <property type="match status" value="1"/>
</dbReference>
<accession>A0A1X0J8G8</accession>
<dbReference type="RefSeq" id="WP_083014965.1">
    <property type="nucleotide sequence ID" value="NZ_MVII01000010.1"/>
</dbReference>
<dbReference type="STRING" id="1578165.BKG68_01170"/>
<keyword evidence="7" id="KW-0444">Lipid biosynthesis</keyword>